<dbReference type="AlphaFoldDB" id="A0A430A105"/>
<evidence type="ECO:0000259" key="3">
    <source>
        <dbReference type="PROSITE" id="PS51186"/>
    </source>
</evidence>
<name>A0A430A105_9ENTE</name>
<evidence type="ECO:0000313" key="5">
    <source>
        <dbReference type="Proteomes" id="UP000287857"/>
    </source>
</evidence>
<organism evidence="4 5">
    <name type="scientific">Vagococcus vulneris</name>
    <dbReference type="NCBI Taxonomy" id="1977869"/>
    <lineage>
        <taxon>Bacteria</taxon>
        <taxon>Bacillati</taxon>
        <taxon>Bacillota</taxon>
        <taxon>Bacilli</taxon>
        <taxon>Lactobacillales</taxon>
        <taxon>Enterococcaceae</taxon>
        <taxon>Vagococcus</taxon>
    </lineage>
</organism>
<feature type="domain" description="N-acetyltransferase" evidence="3">
    <location>
        <begin position="3"/>
        <end position="144"/>
    </location>
</feature>
<dbReference type="InterPro" id="IPR000182">
    <property type="entry name" value="GNAT_dom"/>
</dbReference>
<dbReference type="EMBL" id="NGJS01000002">
    <property type="protein sequence ID" value="RSU00078.1"/>
    <property type="molecule type" value="Genomic_DNA"/>
</dbReference>
<comment type="caution">
    <text evidence="4">The sequence shown here is derived from an EMBL/GenBank/DDBJ whole genome shotgun (WGS) entry which is preliminary data.</text>
</comment>
<dbReference type="Proteomes" id="UP000287857">
    <property type="component" value="Unassembled WGS sequence"/>
</dbReference>
<dbReference type="PANTHER" id="PTHR43800">
    <property type="entry name" value="PEPTIDYL-LYSINE N-ACETYLTRANSFERASE YJAB"/>
    <property type="match status" value="1"/>
</dbReference>
<keyword evidence="5" id="KW-1185">Reference proteome</keyword>
<protein>
    <submittedName>
        <fullName evidence="4">GNAT family N-acetyltransferase</fullName>
    </submittedName>
</protein>
<keyword evidence="1 4" id="KW-0808">Transferase</keyword>
<evidence type="ECO:0000313" key="4">
    <source>
        <dbReference type="EMBL" id="RSU00078.1"/>
    </source>
</evidence>
<sequence>MIKKLTDLTAEQLDEIVKIWLVTNISSHNFIPKEYWKENVDYVKEELPKADVYVYLDDESIRGFIGLQENYIAGIFILEKYQNFGIGSQLLEVAKQNLTTMVLSVYEKNEKATQFYLNHGFRIVNQSLDGDTNEVELIMKWNVV</sequence>
<accession>A0A430A105</accession>
<keyword evidence="2" id="KW-0012">Acyltransferase</keyword>
<evidence type="ECO:0000256" key="1">
    <source>
        <dbReference type="ARBA" id="ARBA00022679"/>
    </source>
</evidence>
<dbReference type="SUPFAM" id="SSF55729">
    <property type="entry name" value="Acyl-CoA N-acyltransferases (Nat)"/>
    <property type="match status" value="1"/>
</dbReference>
<dbReference type="PANTHER" id="PTHR43800:SF1">
    <property type="entry name" value="PEPTIDYL-LYSINE N-ACETYLTRANSFERASE YJAB"/>
    <property type="match status" value="1"/>
</dbReference>
<proteinExistence type="predicted"/>
<dbReference type="InterPro" id="IPR016181">
    <property type="entry name" value="Acyl_CoA_acyltransferase"/>
</dbReference>
<dbReference type="PROSITE" id="PS51186">
    <property type="entry name" value="GNAT"/>
    <property type="match status" value="1"/>
</dbReference>
<dbReference type="OrthoDB" id="9789605at2"/>
<gene>
    <name evidence="4" type="ORF">CBF37_01895</name>
</gene>
<dbReference type="RefSeq" id="WP_125983031.1">
    <property type="nucleotide sequence ID" value="NZ_NGJS01000002.1"/>
</dbReference>
<reference evidence="4 5" key="1">
    <citation type="submission" date="2017-05" db="EMBL/GenBank/DDBJ databases">
        <title>Vagococcus spp. assemblies.</title>
        <authorList>
            <person name="Gulvik C.A."/>
        </authorList>
    </citation>
    <scope>NUCLEOTIDE SEQUENCE [LARGE SCALE GENOMIC DNA]</scope>
    <source>
        <strain evidence="4 5">SS1995</strain>
    </source>
</reference>
<dbReference type="GO" id="GO:0016747">
    <property type="term" value="F:acyltransferase activity, transferring groups other than amino-acyl groups"/>
    <property type="evidence" value="ECO:0007669"/>
    <property type="project" value="InterPro"/>
</dbReference>
<dbReference type="CDD" id="cd04301">
    <property type="entry name" value="NAT_SF"/>
    <property type="match status" value="1"/>
</dbReference>
<dbReference type="Pfam" id="PF13508">
    <property type="entry name" value="Acetyltransf_7"/>
    <property type="match status" value="1"/>
</dbReference>
<evidence type="ECO:0000256" key="2">
    <source>
        <dbReference type="ARBA" id="ARBA00023315"/>
    </source>
</evidence>
<dbReference type="Gene3D" id="3.40.630.30">
    <property type="match status" value="1"/>
</dbReference>